<evidence type="ECO:0000256" key="1">
    <source>
        <dbReference type="ARBA" id="ARBA00023015"/>
    </source>
</evidence>
<dbReference type="PANTHER" id="PTHR30146:SF109">
    <property type="entry name" value="HTH-TYPE TRANSCRIPTIONAL REGULATOR GALS"/>
    <property type="match status" value="1"/>
</dbReference>
<dbReference type="InterPro" id="IPR046335">
    <property type="entry name" value="LacI/GalR-like_sensor"/>
</dbReference>
<dbReference type="InterPro" id="IPR000843">
    <property type="entry name" value="HTH_LacI"/>
</dbReference>
<protein>
    <submittedName>
        <fullName evidence="5">LacI family DNA-binding transcriptional regulator</fullName>
    </submittedName>
</protein>
<evidence type="ECO:0000259" key="4">
    <source>
        <dbReference type="PROSITE" id="PS50932"/>
    </source>
</evidence>
<organism evidence="5 6">
    <name type="scientific">Enterococcus camelliae</name>
    <dbReference type="NCBI Taxonomy" id="453959"/>
    <lineage>
        <taxon>Bacteria</taxon>
        <taxon>Bacillati</taxon>
        <taxon>Bacillota</taxon>
        <taxon>Bacilli</taxon>
        <taxon>Lactobacillales</taxon>
        <taxon>Enterococcaceae</taxon>
        <taxon>Enterococcus</taxon>
    </lineage>
</organism>
<comment type="caution">
    <text evidence="5">The sequence shown here is derived from an EMBL/GenBank/DDBJ whole genome shotgun (WGS) entry which is preliminary data.</text>
</comment>
<dbReference type="SMART" id="SM00354">
    <property type="entry name" value="HTH_LACI"/>
    <property type="match status" value="1"/>
</dbReference>
<dbReference type="Gene3D" id="1.10.260.40">
    <property type="entry name" value="lambda repressor-like DNA-binding domains"/>
    <property type="match status" value="1"/>
</dbReference>
<accession>A0ABW5TL80</accession>
<evidence type="ECO:0000313" key="5">
    <source>
        <dbReference type="EMBL" id="MFD2729198.1"/>
    </source>
</evidence>
<dbReference type="Gene3D" id="3.40.50.2300">
    <property type="match status" value="2"/>
</dbReference>
<keyword evidence="3" id="KW-0804">Transcription</keyword>
<dbReference type="PROSITE" id="PS50932">
    <property type="entry name" value="HTH_LACI_2"/>
    <property type="match status" value="1"/>
</dbReference>
<dbReference type="Pfam" id="PF13377">
    <property type="entry name" value="Peripla_BP_3"/>
    <property type="match status" value="1"/>
</dbReference>
<feature type="domain" description="HTH lacI-type" evidence="4">
    <location>
        <begin position="9"/>
        <end position="63"/>
    </location>
</feature>
<evidence type="ECO:0000256" key="2">
    <source>
        <dbReference type="ARBA" id="ARBA00023125"/>
    </source>
</evidence>
<keyword evidence="1" id="KW-0805">Transcription regulation</keyword>
<dbReference type="CDD" id="cd06294">
    <property type="entry name" value="PBP1_MalR-like"/>
    <property type="match status" value="1"/>
</dbReference>
<dbReference type="InterPro" id="IPR028082">
    <property type="entry name" value="Peripla_BP_I"/>
</dbReference>
<dbReference type="InterPro" id="IPR010982">
    <property type="entry name" value="Lambda_DNA-bd_dom_sf"/>
</dbReference>
<dbReference type="SUPFAM" id="SSF53822">
    <property type="entry name" value="Periplasmic binding protein-like I"/>
    <property type="match status" value="1"/>
</dbReference>
<dbReference type="EMBL" id="JBHUMO010000044">
    <property type="protein sequence ID" value="MFD2729198.1"/>
    <property type="molecule type" value="Genomic_DNA"/>
</dbReference>
<dbReference type="GO" id="GO:0003677">
    <property type="term" value="F:DNA binding"/>
    <property type="evidence" value="ECO:0007669"/>
    <property type="project" value="UniProtKB-KW"/>
</dbReference>
<sequence length="344" mass="39396">MNKEPKRAVTIKDVASEVGVAPSTVSRTLQNHSSISEETKEKVRKAMDKLGYVPNVAARNLAKKYANTIGVVMPFLSLRDRKSNPFYMDAIMAMNQEASKYDVTLAIASGESEKELLDNVQLMYKQKRVDGFILLYTKRDDPILAYLESNAIAHTVIGQPYSYTSTTNIVDNDNQLLGRSATQYLVDRGHKKIFFITHVERENVFQERFYGYQKAISDNKLPLYSHVVLKKPEDYNLFTELMETEKPTALIVIDDMFALRIIQLCNLLGYRVPDDISIVSFNNSIFSTLIHPYITSIDIHTEELGRVAVQQFIRQLNNKHSLQQKVFIQHQLIERETVIDIPKE</sequence>
<name>A0ABW5TL80_9ENTE</name>
<keyword evidence="2 5" id="KW-0238">DNA-binding</keyword>
<dbReference type="PANTHER" id="PTHR30146">
    <property type="entry name" value="LACI-RELATED TRANSCRIPTIONAL REPRESSOR"/>
    <property type="match status" value="1"/>
</dbReference>
<gene>
    <name evidence="5" type="ORF">ACFSR0_07155</name>
</gene>
<evidence type="ECO:0000313" key="6">
    <source>
        <dbReference type="Proteomes" id="UP001597427"/>
    </source>
</evidence>
<dbReference type="Proteomes" id="UP001597427">
    <property type="component" value="Unassembled WGS sequence"/>
</dbReference>
<dbReference type="SUPFAM" id="SSF47413">
    <property type="entry name" value="lambda repressor-like DNA-binding domains"/>
    <property type="match status" value="1"/>
</dbReference>
<proteinExistence type="predicted"/>
<evidence type="ECO:0000256" key="3">
    <source>
        <dbReference type="ARBA" id="ARBA00023163"/>
    </source>
</evidence>
<dbReference type="Pfam" id="PF00356">
    <property type="entry name" value="LacI"/>
    <property type="match status" value="1"/>
</dbReference>
<dbReference type="RefSeq" id="WP_379981331.1">
    <property type="nucleotide sequence ID" value="NZ_JBHUMO010000044.1"/>
</dbReference>
<dbReference type="CDD" id="cd01392">
    <property type="entry name" value="HTH_LacI"/>
    <property type="match status" value="1"/>
</dbReference>
<keyword evidence="6" id="KW-1185">Reference proteome</keyword>
<reference evidence="6" key="1">
    <citation type="journal article" date="2019" name="Int. J. Syst. Evol. Microbiol.">
        <title>The Global Catalogue of Microorganisms (GCM) 10K type strain sequencing project: providing services to taxonomists for standard genome sequencing and annotation.</title>
        <authorList>
            <consortium name="The Broad Institute Genomics Platform"/>
            <consortium name="The Broad Institute Genome Sequencing Center for Infectious Disease"/>
            <person name="Wu L."/>
            <person name="Ma J."/>
        </authorList>
    </citation>
    <scope>NUCLEOTIDE SEQUENCE [LARGE SCALE GENOMIC DNA]</scope>
    <source>
        <strain evidence="6">TISTR 932</strain>
    </source>
</reference>